<protein>
    <submittedName>
        <fullName evidence="2">Uncharacterized protein</fullName>
    </submittedName>
</protein>
<accession>A0A2U1JPL0</accession>
<comment type="caution">
    <text evidence="2">The sequence shown here is derived from an EMBL/GenBank/DDBJ whole genome shotgun (WGS) entry which is preliminary data.</text>
</comment>
<keyword evidence="3" id="KW-1185">Reference proteome</keyword>
<proteinExistence type="predicted"/>
<dbReference type="OrthoDB" id="1357757at2"/>
<dbReference type="EMBL" id="QCZH01000022">
    <property type="protein sequence ID" value="PWA07116.1"/>
    <property type="molecule type" value="Genomic_DNA"/>
</dbReference>
<dbReference type="RefSeq" id="WP_116764375.1">
    <property type="nucleotide sequence ID" value="NZ_QCZH01000022.1"/>
</dbReference>
<keyword evidence="1" id="KW-0732">Signal</keyword>
<evidence type="ECO:0000313" key="3">
    <source>
        <dbReference type="Proteomes" id="UP000245618"/>
    </source>
</evidence>
<evidence type="ECO:0000313" key="2">
    <source>
        <dbReference type="EMBL" id="PWA07116.1"/>
    </source>
</evidence>
<dbReference type="Proteomes" id="UP000245618">
    <property type="component" value="Unassembled WGS sequence"/>
</dbReference>
<reference evidence="2 3" key="1">
    <citation type="submission" date="2018-04" db="EMBL/GenBank/DDBJ databases">
        <title>Flavobacterium sp. nov., isolated from glacier ice.</title>
        <authorList>
            <person name="Liu Q."/>
            <person name="Xin Y.-H."/>
        </authorList>
    </citation>
    <scope>NUCLEOTIDE SEQUENCE [LARGE SCALE GENOMIC DNA]</scope>
    <source>
        <strain evidence="2 3">LB2P30</strain>
    </source>
</reference>
<gene>
    <name evidence="2" type="ORF">DB891_14880</name>
</gene>
<feature type="chain" id="PRO_5015668107" evidence="1">
    <location>
        <begin position="20"/>
        <end position="112"/>
    </location>
</feature>
<name>A0A2U1JPL0_9FLAO</name>
<organism evidence="2 3">
    <name type="scientific">Flavobacterium laiguense</name>
    <dbReference type="NCBI Taxonomy" id="2169409"/>
    <lineage>
        <taxon>Bacteria</taxon>
        <taxon>Pseudomonadati</taxon>
        <taxon>Bacteroidota</taxon>
        <taxon>Flavobacteriia</taxon>
        <taxon>Flavobacteriales</taxon>
        <taxon>Flavobacteriaceae</taxon>
        <taxon>Flavobacterium</taxon>
    </lineage>
</organism>
<feature type="signal peptide" evidence="1">
    <location>
        <begin position="1"/>
        <end position="19"/>
    </location>
</feature>
<sequence>MKKLLLSAIVSLFASAVFASTINEDPNVALSKTTKELSQLLNKSYTEDTLEKEELVKVTFTVNELHQLVVLQVNSNSSEIQSYVKQALNYKKLSSNELTVGKDYVFEVKFKN</sequence>
<dbReference type="AlphaFoldDB" id="A0A2U1JPL0"/>
<evidence type="ECO:0000256" key="1">
    <source>
        <dbReference type="SAM" id="SignalP"/>
    </source>
</evidence>